<dbReference type="InterPro" id="IPR003918">
    <property type="entry name" value="NADH_UbQ_OxRdtase"/>
</dbReference>
<feature type="transmembrane region" description="Helical" evidence="8">
    <location>
        <begin position="167"/>
        <end position="188"/>
    </location>
</feature>
<feature type="transmembrane region" description="Helical" evidence="8">
    <location>
        <begin position="208"/>
        <end position="234"/>
    </location>
</feature>
<accession>A0A433X2N7</accession>
<dbReference type="NCBIfam" id="NF009306">
    <property type="entry name" value="PRK12663.1"/>
    <property type="match status" value="1"/>
</dbReference>
<dbReference type="PANTHER" id="PTHR42703">
    <property type="entry name" value="NADH DEHYDROGENASE"/>
    <property type="match status" value="1"/>
</dbReference>
<keyword evidence="4 7" id="KW-0812">Transmembrane</keyword>
<dbReference type="InterPro" id="IPR001750">
    <property type="entry name" value="ND/Mrp_TM"/>
</dbReference>
<evidence type="ECO:0000256" key="1">
    <source>
        <dbReference type="ARBA" id="ARBA00004651"/>
    </source>
</evidence>
<reference evidence="10 11" key="1">
    <citation type="journal article" date="2016" name="Int. J. Syst. Evol. Microbiol.">
        <title>Arsenicitalea aurantiaca gen. nov., sp. nov., a new member of the family Hyphomicrobiaceae, isolated from high-arsenic sediment.</title>
        <authorList>
            <person name="Mu Y."/>
            <person name="Zhou L."/>
            <person name="Zeng X.C."/>
            <person name="Liu L."/>
            <person name="Pan Y."/>
            <person name="Chen X."/>
            <person name="Wang J."/>
            <person name="Li S."/>
            <person name="Li W.J."/>
            <person name="Wang Y."/>
        </authorList>
    </citation>
    <scope>NUCLEOTIDE SEQUENCE [LARGE SCALE GENOMIC DNA]</scope>
    <source>
        <strain evidence="10 11">42-50</strain>
    </source>
</reference>
<evidence type="ECO:0000256" key="5">
    <source>
        <dbReference type="ARBA" id="ARBA00022989"/>
    </source>
</evidence>
<feature type="transmembrane region" description="Helical" evidence="8">
    <location>
        <begin position="313"/>
        <end position="337"/>
    </location>
</feature>
<comment type="similarity">
    <text evidence="2">Belongs to the CPA3 antiporters (TC 2.A.63) subunit D family.</text>
</comment>
<feature type="transmembrane region" description="Helical" evidence="8">
    <location>
        <begin position="12"/>
        <end position="29"/>
    </location>
</feature>
<name>A0A433X2N7_9HYPH</name>
<feature type="transmembrane region" description="Helical" evidence="8">
    <location>
        <begin position="114"/>
        <end position="131"/>
    </location>
</feature>
<feature type="transmembrane region" description="Helical" evidence="8">
    <location>
        <begin position="373"/>
        <end position="391"/>
    </location>
</feature>
<dbReference type="PANTHER" id="PTHR42703:SF1">
    <property type="entry name" value="NA(+)_H(+) ANTIPORTER SUBUNIT D1"/>
    <property type="match status" value="1"/>
</dbReference>
<sequence length="523" mass="55742">MIDFIIEHAVVWPVAVPITAAALAAMFWLRQDIQRLVSMVGLVLMLGASLLLLVTVMQDGVQARQFGSWAAPFGISFAADLLSAAMVMITGVLAVAVGVFGLADIRKREEHSGFHPLFLGMLTSVNGAFLTGDIFNLYVWFEIMLITAMGLLVLGKTRAQLDGTLKYAVLNLFSTLLFLLAVAILYGATGSLNMADLSRILATTEPSAALTLSAALFLAGFGIKAGYFPLFFWLPASYHTASITISAIFAGLLTKVGVYACFRVFTLMFEIEGSGLREAMVVIAAGTMLFGVFGAAVQWDVRRILSFHIVSQIGYMLLGLAIATPLAIAGAVFYIVHHIIVKANLFLVAGAIYRATGTYDLRKSGGLMRTNPLLAALFLIPAISLAGLPPLSGFWAKFLVIDASFQGGENWLAAVALFVGVLTLYSMSKIWIEAFWKAPPGVRQTARPVPVLMLLPIAALGAITVTIGLSPEPFIQYAQAAAETLVNPEAYIVAVLGESAGPGVEIAFDPATASPIIIEESVQ</sequence>
<evidence type="ECO:0000259" key="9">
    <source>
        <dbReference type="Pfam" id="PF00361"/>
    </source>
</evidence>
<evidence type="ECO:0000256" key="3">
    <source>
        <dbReference type="ARBA" id="ARBA00022475"/>
    </source>
</evidence>
<dbReference type="PRINTS" id="PR01437">
    <property type="entry name" value="NUOXDRDTASE4"/>
</dbReference>
<feature type="transmembrane region" description="Helical" evidence="8">
    <location>
        <begin position="77"/>
        <end position="102"/>
    </location>
</feature>
<dbReference type="EMBL" id="RZNJ01000008">
    <property type="protein sequence ID" value="RUT28349.1"/>
    <property type="molecule type" value="Genomic_DNA"/>
</dbReference>
<dbReference type="RefSeq" id="WP_127189874.1">
    <property type="nucleotide sequence ID" value="NZ_RZNJ01000008.1"/>
</dbReference>
<dbReference type="OrthoDB" id="9768329at2"/>
<keyword evidence="6 8" id="KW-0472">Membrane</keyword>
<dbReference type="Proteomes" id="UP000281547">
    <property type="component" value="Unassembled WGS sequence"/>
</dbReference>
<gene>
    <name evidence="10" type="ORF">EMQ25_17350</name>
</gene>
<evidence type="ECO:0000256" key="8">
    <source>
        <dbReference type="SAM" id="Phobius"/>
    </source>
</evidence>
<organism evidence="10 11">
    <name type="scientific">Arsenicitalea aurantiaca</name>
    <dbReference type="NCBI Taxonomy" id="1783274"/>
    <lineage>
        <taxon>Bacteria</taxon>
        <taxon>Pseudomonadati</taxon>
        <taxon>Pseudomonadota</taxon>
        <taxon>Alphaproteobacteria</taxon>
        <taxon>Hyphomicrobiales</taxon>
        <taxon>Devosiaceae</taxon>
        <taxon>Arsenicitalea</taxon>
    </lineage>
</organism>
<keyword evidence="3" id="KW-1003">Cell membrane</keyword>
<dbReference type="GO" id="GO:0008137">
    <property type="term" value="F:NADH dehydrogenase (ubiquinone) activity"/>
    <property type="evidence" value="ECO:0007669"/>
    <property type="project" value="InterPro"/>
</dbReference>
<feature type="transmembrane region" description="Helical" evidence="8">
    <location>
        <begin position="36"/>
        <end position="57"/>
    </location>
</feature>
<keyword evidence="5 8" id="KW-1133">Transmembrane helix</keyword>
<feature type="transmembrane region" description="Helical" evidence="8">
    <location>
        <begin position="411"/>
        <end position="428"/>
    </location>
</feature>
<evidence type="ECO:0000256" key="6">
    <source>
        <dbReference type="ARBA" id="ARBA00023136"/>
    </source>
</evidence>
<dbReference type="GO" id="GO:0042773">
    <property type="term" value="P:ATP synthesis coupled electron transport"/>
    <property type="evidence" value="ECO:0007669"/>
    <property type="project" value="InterPro"/>
</dbReference>
<evidence type="ECO:0000256" key="4">
    <source>
        <dbReference type="ARBA" id="ARBA00022692"/>
    </source>
</evidence>
<evidence type="ECO:0000256" key="7">
    <source>
        <dbReference type="RuleBase" id="RU000320"/>
    </source>
</evidence>
<evidence type="ECO:0000313" key="10">
    <source>
        <dbReference type="EMBL" id="RUT28349.1"/>
    </source>
</evidence>
<evidence type="ECO:0000256" key="2">
    <source>
        <dbReference type="ARBA" id="ARBA00005346"/>
    </source>
</evidence>
<dbReference type="InterPro" id="IPR050586">
    <property type="entry name" value="CPA3_Na-H_Antiporter_D"/>
</dbReference>
<comment type="subcellular location">
    <subcellularLocation>
        <location evidence="1">Cell membrane</location>
        <topology evidence="1">Multi-pass membrane protein</topology>
    </subcellularLocation>
    <subcellularLocation>
        <location evidence="7">Membrane</location>
        <topology evidence="7">Multi-pass membrane protein</topology>
    </subcellularLocation>
</comment>
<dbReference type="GO" id="GO:0005886">
    <property type="term" value="C:plasma membrane"/>
    <property type="evidence" value="ECO:0007669"/>
    <property type="project" value="UniProtKB-SubCell"/>
</dbReference>
<dbReference type="Pfam" id="PF00361">
    <property type="entry name" value="Proton_antipo_M"/>
    <property type="match status" value="1"/>
</dbReference>
<feature type="transmembrane region" description="Helical" evidence="8">
    <location>
        <begin position="449"/>
        <end position="469"/>
    </location>
</feature>
<feature type="transmembrane region" description="Helical" evidence="8">
    <location>
        <begin position="246"/>
        <end position="269"/>
    </location>
</feature>
<keyword evidence="11" id="KW-1185">Reference proteome</keyword>
<comment type="caution">
    <text evidence="10">The sequence shown here is derived from an EMBL/GenBank/DDBJ whole genome shotgun (WGS) entry which is preliminary data.</text>
</comment>
<feature type="transmembrane region" description="Helical" evidence="8">
    <location>
        <begin position="281"/>
        <end position="301"/>
    </location>
</feature>
<feature type="transmembrane region" description="Helical" evidence="8">
    <location>
        <begin position="137"/>
        <end position="155"/>
    </location>
</feature>
<protein>
    <submittedName>
        <fullName evidence="10">Na+/H+ antiporter subunit D</fullName>
    </submittedName>
</protein>
<feature type="domain" description="NADH:quinone oxidoreductase/Mrp antiporter transmembrane" evidence="9">
    <location>
        <begin position="133"/>
        <end position="423"/>
    </location>
</feature>
<dbReference type="AlphaFoldDB" id="A0A433X2N7"/>
<proteinExistence type="inferred from homology"/>
<evidence type="ECO:0000313" key="11">
    <source>
        <dbReference type="Proteomes" id="UP000281547"/>
    </source>
</evidence>